<feature type="transmembrane region" description="Helical" evidence="11">
    <location>
        <begin position="74"/>
        <end position="96"/>
    </location>
</feature>
<dbReference type="EMBL" id="CAJZBQ010000030">
    <property type="protein sequence ID" value="CAG9322145.1"/>
    <property type="molecule type" value="Genomic_DNA"/>
</dbReference>
<evidence type="ECO:0000256" key="10">
    <source>
        <dbReference type="ARBA" id="ARBA00023136"/>
    </source>
</evidence>
<evidence type="ECO:0000256" key="6">
    <source>
        <dbReference type="ARBA" id="ARBA00022679"/>
    </source>
</evidence>
<feature type="transmembrane region" description="Helical" evidence="11">
    <location>
        <begin position="346"/>
        <end position="368"/>
    </location>
</feature>
<evidence type="ECO:0000256" key="9">
    <source>
        <dbReference type="ARBA" id="ARBA00022989"/>
    </source>
</evidence>
<dbReference type="PANTHER" id="PTHR12886">
    <property type="entry name" value="PIG-M MANNOSYLTRANSFERASE"/>
    <property type="match status" value="1"/>
</dbReference>
<feature type="transmembrane region" description="Helical" evidence="11">
    <location>
        <begin position="7"/>
        <end position="24"/>
    </location>
</feature>
<comment type="similarity">
    <text evidence="3 11">Belongs to the PIGM family.</text>
</comment>
<keyword evidence="7 11" id="KW-0812">Transmembrane</keyword>
<comment type="pathway">
    <text evidence="2 11">Glycolipid biosynthesis; glycosylphosphatidylinositol-anchor biosynthesis.</text>
</comment>
<dbReference type="AlphaFoldDB" id="A0AAU9J8Q2"/>
<accession>A0AAU9J8Q2</accession>
<evidence type="ECO:0000256" key="2">
    <source>
        <dbReference type="ARBA" id="ARBA00004687"/>
    </source>
</evidence>
<keyword evidence="10 11" id="KW-0472">Membrane</keyword>
<organism evidence="12 13">
    <name type="scientific">Blepharisma stoltei</name>
    <dbReference type="NCBI Taxonomy" id="1481888"/>
    <lineage>
        <taxon>Eukaryota</taxon>
        <taxon>Sar</taxon>
        <taxon>Alveolata</taxon>
        <taxon>Ciliophora</taxon>
        <taxon>Postciliodesmatophora</taxon>
        <taxon>Heterotrichea</taxon>
        <taxon>Heterotrichida</taxon>
        <taxon>Blepharismidae</taxon>
        <taxon>Blepharisma</taxon>
    </lineage>
</organism>
<dbReference type="Proteomes" id="UP001162131">
    <property type="component" value="Unassembled WGS sequence"/>
</dbReference>
<dbReference type="GO" id="GO:0051751">
    <property type="term" value="F:alpha-1,4-mannosyltransferase activity"/>
    <property type="evidence" value="ECO:0007669"/>
    <property type="project" value="InterPro"/>
</dbReference>
<dbReference type="InterPro" id="IPR007704">
    <property type="entry name" value="PIG-M"/>
</dbReference>
<keyword evidence="13" id="KW-1185">Reference proteome</keyword>
<evidence type="ECO:0000313" key="12">
    <source>
        <dbReference type="EMBL" id="CAG9322145.1"/>
    </source>
</evidence>
<dbReference type="GO" id="GO:1990529">
    <property type="term" value="C:glycosylphosphatidylinositol-mannosyltransferase I complex"/>
    <property type="evidence" value="ECO:0007669"/>
    <property type="project" value="TreeGrafter"/>
</dbReference>
<feature type="transmembrane region" description="Helical" evidence="11">
    <location>
        <begin position="233"/>
        <end position="261"/>
    </location>
</feature>
<gene>
    <name evidence="12" type="ORF">BSTOLATCC_MIC30525</name>
</gene>
<evidence type="ECO:0000256" key="11">
    <source>
        <dbReference type="RuleBase" id="RU365064"/>
    </source>
</evidence>
<protein>
    <recommendedName>
        <fullName evidence="11">GPI mannosyltransferase 1</fullName>
        <ecNumber evidence="11">2.4.1.-</ecNumber>
    </recommendedName>
    <alternativeName>
        <fullName evidence="11">GPI mannosyltransferase I</fullName>
    </alternativeName>
</protein>
<feature type="transmembrane region" description="Helical" evidence="11">
    <location>
        <begin position="152"/>
        <end position="175"/>
    </location>
</feature>
<keyword evidence="5 11" id="KW-0328">Glycosyltransferase</keyword>
<evidence type="ECO:0000256" key="8">
    <source>
        <dbReference type="ARBA" id="ARBA00022824"/>
    </source>
</evidence>
<feature type="transmembrane region" description="Helical" evidence="11">
    <location>
        <begin position="317"/>
        <end position="334"/>
    </location>
</feature>
<keyword evidence="4 11" id="KW-0337">GPI-anchor biosynthesis</keyword>
<comment type="subcellular location">
    <subcellularLocation>
        <location evidence="1 11">Endoplasmic reticulum membrane</location>
        <topology evidence="1 11">Multi-pass membrane protein</topology>
    </subcellularLocation>
</comment>
<dbReference type="GO" id="GO:0005789">
    <property type="term" value="C:endoplasmic reticulum membrane"/>
    <property type="evidence" value="ECO:0007669"/>
    <property type="project" value="UniProtKB-SubCell"/>
</dbReference>
<dbReference type="GO" id="GO:0006506">
    <property type="term" value="P:GPI anchor biosynthetic process"/>
    <property type="evidence" value="ECO:0007669"/>
    <property type="project" value="UniProtKB-KW"/>
</dbReference>
<evidence type="ECO:0000256" key="4">
    <source>
        <dbReference type="ARBA" id="ARBA00022502"/>
    </source>
</evidence>
<evidence type="ECO:0000256" key="3">
    <source>
        <dbReference type="ARBA" id="ARBA00011071"/>
    </source>
</evidence>
<keyword evidence="8 11" id="KW-0256">Endoplasmic reticulum</keyword>
<sequence length="381" mass="45589">MIGRNSLFIASIVVRIFLLVYGEWQDRTMDVKYTDLDYQVYSDSAKYVLDGKSPYLRHTYRYTPLLAYILIPNWYISFWGKLIFIVCDLLCGYFLIKLLELENESLLWSSTFLLNPIAFNMSTRGSSDSLTSFLLLSTIYFLKKNKIWQAGILYGLSVHFRIYPIIYSFSFYIWVDKEKSSIFTYKRLKFTIISGGLFLWLIFVFWIIYGWEFLYETYLYHFIRKDSRHNFSLYFYILYLTYNFSAKIFGLLAFIPQWALIIYLSLFMTKKNLYSTIIAETFIFVIFNKVCTAQYFIWYITLLPIVIPKINLSFKKWITILLFWIISEAHWLYWGYHLEFLGESVFLQIWIASSLFFISNLWILCEIIKASQIVPNKIAEN</sequence>
<evidence type="ECO:0000313" key="13">
    <source>
        <dbReference type="Proteomes" id="UP001162131"/>
    </source>
</evidence>
<dbReference type="GO" id="GO:0004376">
    <property type="term" value="F:GPI mannosyltransferase activity"/>
    <property type="evidence" value="ECO:0007669"/>
    <property type="project" value="InterPro"/>
</dbReference>
<feature type="transmembrane region" description="Helical" evidence="11">
    <location>
        <begin position="190"/>
        <end position="212"/>
    </location>
</feature>
<dbReference type="EC" id="2.4.1.-" evidence="11"/>
<proteinExistence type="inferred from homology"/>
<comment type="function">
    <text evidence="11">Catalytic subunit of the glycosylphosphatidylinositol-mannosyltransferase I complex which catalyzes the transfer of the first mannose, via an alpha-1,4 bond from a dolichol-phosphate-mannose (Dol-P-Man) to the glucosaminyl acyl phosphatidylinositol (GlcN-(acyl)PI) intermediate to generate alpha-D-Man-(1-&gt;4)-alpha-D-GlcN-(1-&gt;6)-(1-radyl,2-acyl-sn-glycero-3-phospho)-2-acyl-inositol and participates in the sixth step of the glycosylphosphatidylinositol-anchor biosynthesis.</text>
</comment>
<reference evidence="12" key="1">
    <citation type="submission" date="2021-09" db="EMBL/GenBank/DDBJ databases">
        <authorList>
            <consortium name="AG Swart"/>
            <person name="Singh M."/>
            <person name="Singh A."/>
            <person name="Seah K."/>
            <person name="Emmerich C."/>
        </authorList>
    </citation>
    <scope>NUCLEOTIDE SEQUENCE</scope>
    <source>
        <strain evidence="12">ATCC30299</strain>
    </source>
</reference>
<dbReference type="PANTHER" id="PTHR12886:SF0">
    <property type="entry name" value="GPI MANNOSYLTRANSFERASE 1"/>
    <property type="match status" value="1"/>
</dbReference>
<evidence type="ECO:0000256" key="5">
    <source>
        <dbReference type="ARBA" id="ARBA00022676"/>
    </source>
</evidence>
<keyword evidence="9 11" id="KW-1133">Transmembrane helix</keyword>
<evidence type="ECO:0000256" key="1">
    <source>
        <dbReference type="ARBA" id="ARBA00004477"/>
    </source>
</evidence>
<keyword evidence="6 11" id="KW-0808">Transferase</keyword>
<comment type="caution">
    <text evidence="12">The sequence shown here is derived from an EMBL/GenBank/DDBJ whole genome shotgun (WGS) entry which is preliminary data.</text>
</comment>
<evidence type="ECO:0000256" key="7">
    <source>
        <dbReference type="ARBA" id="ARBA00022692"/>
    </source>
</evidence>
<name>A0AAU9J8Q2_9CILI</name>
<dbReference type="Pfam" id="PF05007">
    <property type="entry name" value="Mannosyl_trans"/>
    <property type="match status" value="1"/>
</dbReference>
<feature type="transmembrane region" description="Helical" evidence="11">
    <location>
        <begin position="281"/>
        <end position="305"/>
    </location>
</feature>